<dbReference type="OrthoDB" id="9794151at2"/>
<protein>
    <submittedName>
        <fullName evidence="5">Protein FdhE</fullName>
    </submittedName>
</protein>
<dbReference type="InterPro" id="IPR006452">
    <property type="entry name" value="Formate_DH_accessory"/>
</dbReference>
<dbReference type="RefSeq" id="WP_141376927.1">
    <property type="nucleotide sequence ID" value="NZ_BAPL01000012.1"/>
</dbReference>
<feature type="domain" description="FdhE central" evidence="3">
    <location>
        <begin position="190"/>
        <end position="227"/>
    </location>
</feature>
<keyword evidence="6" id="KW-1185">Reference proteome</keyword>
<dbReference type="Pfam" id="PF04216">
    <property type="entry name" value="FdhE_N"/>
    <property type="match status" value="1"/>
</dbReference>
<evidence type="ECO:0000313" key="5">
    <source>
        <dbReference type="EMBL" id="GEB86098.1"/>
    </source>
</evidence>
<dbReference type="Pfam" id="PF24859">
    <property type="entry name" value="FdhE_central"/>
    <property type="match status" value="1"/>
</dbReference>
<accession>A0A4Y3TWL3</accession>
<dbReference type="GO" id="GO:0005829">
    <property type="term" value="C:cytosol"/>
    <property type="evidence" value="ECO:0007669"/>
    <property type="project" value="TreeGrafter"/>
</dbReference>
<feature type="domain" description="FdhE C-terminal" evidence="4">
    <location>
        <begin position="230"/>
        <end position="302"/>
    </location>
</feature>
<evidence type="ECO:0000259" key="3">
    <source>
        <dbReference type="Pfam" id="PF24859"/>
    </source>
</evidence>
<proteinExistence type="predicted"/>
<dbReference type="GO" id="GO:0008199">
    <property type="term" value="F:ferric iron binding"/>
    <property type="evidence" value="ECO:0007669"/>
    <property type="project" value="TreeGrafter"/>
</dbReference>
<evidence type="ECO:0000259" key="4">
    <source>
        <dbReference type="Pfam" id="PF24860"/>
    </source>
</evidence>
<dbReference type="InterPro" id="IPR056774">
    <property type="entry name" value="FdhE_N"/>
</dbReference>
<feature type="domain" description="FdhE N-terminal" evidence="2">
    <location>
        <begin position="20"/>
        <end position="178"/>
    </location>
</feature>
<evidence type="ECO:0000259" key="2">
    <source>
        <dbReference type="Pfam" id="PF04216"/>
    </source>
</evidence>
<dbReference type="InterPro" id="IPR024064">
    <property type="entry name" value="FdhE-like_sf"/>
</dbReference>
<dbReference type="AlphaFoldDB" id="A0A4Y3TWL3"/>
<dbReference type="GO" id="GO:0051604">
    <property type="term" value="P:protein maturation"/>
    <property type="evidence" value="ECO:0007669"/>
    <property type="project" value="TreeGrafter"/>
</dbReference>
<dbReference type="PANTHER" id="PTHR37689">
    <property type="entry name" value="PROTEIN FDHE"/>
    <property type="match status" value="1"/>
</dbReference>
<dbReference type="SUPFAM" id="SSF144020">
    <property type="entry name" value="FdhE-like"/>
    <property type="match status" value="1"/>
</dbReference>
<gene>
    <name evidence="5" type="primary">fdhE</name>
    <name evidence="5" type="ORF">APE01nite_18950</name>
</gene>
<dbReference type="Pfam" id="PF24860">
    <property type="entry name" value="FdhE_C"/>
    <property type="match status" value="1"/>
</dbReference>
<dbReference type="CDD" id="cd16341">
    <property type="entry name" value="FdhE"/>
    <property type="match status" value="1"/>
</dbReference>
<name>A0A4Y3TWL3_9PROT</name>
<sequence>MRADSDIVPLDKRAPGVAAIEPLIFPDLERLYARRAAKLRALTNEDQEDYILLNKEYFLFLSHLVDGQKEIVLQSPLSAADVATIRALAADRYGDERLTERLEALTAWQTAYAQLVEYLTPHLKPSIASDFAADLERLDVLSGQAALLLRGAYDQVDAGQAVLLWAALSVCWAQAMRQHDGVDGIGHATHCPCCGALPVASLVLGGDREGLRYLQCSLCETRWHRVRGVCVNCHSPAEIQYYMLYEKSPVQAEACDACNTFIKMFRLDYDPELEAVSQNLIDQFLDSLVEQEGFVRLGFSPFSFHE</sequence>
<dbReference type="EMBL" id="BJMV01000010">
    <property type="protein sequence ID" value="GEB86098.1"/>
    <property type="molecule type" value="Genomic_DNA"/>
</dbReference>
<dbReference type="PANTHER" id="PTHR37689:SF1">
    <property type="entry name" value="PROTEIN FDHE"/>
    <property type="match status" value="1"/>
</dbReference>
<dbReference type="InterPro" id="IPR056796">
    <property type="entry name" value="FdhE_C"/>
</dbReference>
<evidence type="ECO:0000313" key="6">
    <source>
        <dbReference type="Proteomes" id="UP000317730"/>
    </source>
</evidence>
<dbReference type="Proteomes" id="UP000317730">
    <property type="component" value="Unassembled WGS sequence"/>
</dbReference>
<comment type="caution">
    <text evidence="5">The sequence shown here is derived from an EMBL/GenBank/DDBJ whole genome shotgun (WGS) entry which is preliminary data.</text>
</comment>
<keyword evidence="1" id="KW-0963">Cytoplasm</keyword>
<organism evidence="5 6">
    <name type="scientific">Acetobacter peroxydans</name>
    <dbReference type="NCBI Taxonomy" id="104098"/>
    <lineage>
        <taxon>Bacteria</taxon>
        <taxon>Pseudomonadati</taxon>
        <taxon>Pseudomonadota</taxon>
        <taxon>Alphaproteobacteria</taxon>
        <taxon>Acetobacterales</taxon>
        <taxon>Acetobacteraceae</taxon>
        <taxon>Acetobacter</taxon>
    </lineage>
</organism>
<dbReference type="Gene3D" id="3.90.1670.10">
    <property type="entry name" value="FdhE-like domain"/>
    <property type="match status" value="1"/>
</dbReference>
<dbReference type="InterPro" id="IPR056797">
    <property type="entry name" value="FdhE_central"/>
</dbReference>
<evidence type="ECO:0000256" key="1">
    <source>
        <dbReference type="ARBA" id="ARBA00022490"/>
    </source>
</evidence>
<reference evidence="5 6" key="1">
    <citation type="submission" date="2019-06" db="EMBL/GenBank/DDBJ databases">
        <title>Whole genome shotgun sequence of Acetobacter peroxydans NBRC 13755.</title>
        <authorList>
            <person name="Hosoyama A."/>
            <person name="Uohara A."/>
            <person name="Ohji S."/>
            <person name="Ichikawa N."/>
        </authorList>
    </citation>
    <scope>NUCLEOTIDE SEQUENCE [LARGE SCALE GENOMIC DNA]</scope>
    <source>
        <strain evidence="5 6">NBRC 13755</strain>
    </source>
</reference>